<evidence type="ECO:0000256" key="2">
    <source>
        <dbReference type="ARBA" id="ARBA00023125"/>
    </source>
</evidence>
<dbReference type="EMBL" id="JADFTS010000001">
    <property type="protein sequence ID" value="KAF9624319.1"/>
    <property type="molecule type" value="Genomic_DNA"/>
</dbReference>
<dbReference type="GO" id="GO:0000981">
    <property type="term" value="F:DNA-binding transcription factor activity, RNA polymerase II-specific"/>
    <property type="evidence" value="ECO:0007669"/>
    <property type="project" value="InterPro"/>
</dbReference>
<evidence type="ECO:0000259" key="7">
    <source>
        <dbReference type="PROSITE" id="PS51213"/>
    </source>
</evidence>
<reference evidence="8 9" key="1">
    <citation type="submission" date="2020-10" db="EMBL/GenBank/DDBJ databases">
        <title>The Coptis chinensis genome and diversification of protoberbering-type alkaloids.</title>
        <authorList>
            <person name="Wang B."/>
            <person name="Shu S."/>
            <person name="Song C."/>
            <person name="Liu Y."/>
        </authorList>
    </citation>
    <scope>NUCLEOTIDE SEQUENCE [LARGE SCALE GENOMIC DNA]</scope>
    <source>
        <strain evidence="8">HL-2020</strain>
        <tissue evidence="8">Leaf</tissue>
    </source>
</reference>
<dbReference type="SUPFAM" id="SSF46689">
    <property type="entry name" value="Homeodomain-like"/>
    <property type="match status" value="1"/>
</dbReference>
<dbReference type="SMART" id="SM00389">
    <property type="entry name" value="HOX"/>
    <property type="match status" value="1"/>
</dbReference>
<dbReference type="PROSITE" id="PS00027">
    <property type="entry name" value="HOMEOBOX_1"/>
    <property type="match status" value="1"/>
</dbReference>
<evidence type="ECO:0000313" key="8">
    <source>
        <dbReference type="EMBL" id="KAF9624319.1"/>
    </source>
</evidence>
<accession>A0A835IV98</accession>
<dbReference type="InterPro" id="IPR052778">
    <property type="entry name" value="Centrosome-WD_assoc"/>
</dbReference>
<keyword evidence="2" id="KW-0238">DNA-binding</keyword>
<dbReference type="PROSITE" id="PS51213">
    <property type="entry name" value="ELK"/>
    <property type="match status" value="1"/>
</dbReference>
<dbReference type="Pfam" id="PF05920">
    <property type="entry name" value="Homeobox_KN"/>
    <property type="match status" value="1"/>
</dbReference>
<dbReference type="Gene3D" id="1.10.10.60">
    <property type="entry name" value="Homeodomain-like"/>
    <property type="match status" value="1"/>
</dbReference>
<gene>
    <name evidence="8" type="ORF">IFM89_009227</name>
</gene>
<feature type="non-terminal residue" evidence="8">
    <location>
        <position position="290"/>
    </location>
</feature>
<dbReference type="Pfam" id="PF03789">
    <property type="entry name" value="ELK"/>
    <property type="match status" value="1"/>
</dbReference>
<dbReference type="GO" id="GO:0005815">
    <property type="term" value="C:microtubule organizing center"/>
    <property type="evidence" value="ECO:0007669"/>
    <property type="project" value="TreeGrafter"/>
</dbReference>
<proteinExistence type="inferred from homology"/>
<dbReference type="GO" id="GO:0003677">
    <property type="term" value="F:DNA binding"/>
    <property type="evidence" value="ECO:0007669"/>
    <property type="project" value="UniProtKB-KW"/>
</dbReference>
<dbReference type="CDD" id="cd00086">
    <property type="entry name" value="homeodomain"/>
    <property type="match status" value="1"/>
</dbReference>
<dbReference type="InterPro" id="IPR005539">
    <property type="entry name" value="ELK_dom"/>
</dbReference>
<dbReference type="PANTHER" id="PTHR16220">
    <property type="entry name" value="WD REPEAT PROTEIN 8-RELATED"/>
    <property type="match status" value="1"/>
</dbReference>
<evidence type="ECO:0000256" key="1">
    <source>
        <dbReference type="ARBA" id="ARBA00004123"/>
    </source>
</evidence>
<keyword evidence="4 5" id="KW-0539">Nucleus</keyword>
<organism evidence="8 9">
    <name type="scientific">Coptis chinensis</name>
    <dbReference type="NCBI Taxonomy" id="261450"/>
    <lineage>
        <taxon>Eukaryota</taxon>
        <taxon>Viridiplantae</taxon>
        <taxon>Streptophyta</taxon>
        <taxon>Embryophyta</taxon>
        <taxon>Tracheophyta</taxon>
        <taxon>Spermatophyta</taxon>
        <taxon>Magnoliopsida</taxon>
        <taxon>Ranunculales</taxon>
        <taxon>Ranunculaceae</taxon>
        <taxon>Coptidoideae</taxon>
        <taxon>Coptis</taxon>
    </lineage>
</organism>
<dbReference type="GO" id="GO:1990811">
    <property type="term" value="C:MWP complex"/>
    <property type="evidence" value="ECO:0007669"/>
    <property type="project" value="TreeGrafter"/>
</dbReference>
<feature type="domain" description="ELK" evidence="7">
    <location>
        <begin position="33"/>
        <end position="53"/>
    </location>
</feature>
<dbReference type="PANTHER" id="PTHR16220:SF0">
    <property type="entry name" value="WD REPEAT-CONTAINING PROTEIN WRAP73"/>
    <property type="match status" value="1"/>
</dbReference>
<keyword evidence="3" id="KW-0371">Homeobox</keyword>
<dbReference type="Proteomes" id="UP000631114">
    <property type="component" value="Unassembled WGS sequence"/>
</dbReference>
<dbReference type="InterPro" id="IPR001356">
    <property type="entry name" value="HD"/>
</dbReference>
<dbReference type="InterPro" id="IPR017970">
    <property type="entry name" value="Homeobox_CS"/>
</dbReference>
<name>A0A835IV98_9MAGN</name>
<feature type="region of interest" description="Disordered" evidence="6">
    <location>
        <begin position="1"/>
        <end position="20"/>
    </location>
</feature>
<sequence length="290" mass="32527">GKCDGAGLSEDDQDNSGGETELLEIDLGAEDRELKNHLLKKYSGYLGSLKQELSKKKKKKKVALAESTGLDKKQINNWCINQRKRHWKPSEDMQFVVMDGLHAQNAAVYMEGHFMVDACVHVQWLKHASKGVSFTKNGKFAAILICTRKDCKDLDLADIEWSPDDSAIVVWDSSLDYKEVDELLQFDMSGLCMSDEFIKGDSGEQYWRPYSSLRKVESVIEVVIAESVAKEIGAVVVAEVMLDKEWVLESEGKVLRVYNTHGKSSCLTQNKRLKDKPIGESRGAGVCMEK</sequence>
<keyword evidence="9" id="KW-1185">Reference proteome</keyword>
<evidence type="ECO:0000256" key="4">
    <source>
        <dbReference type="ARBA" id="ARBA00023242"/>
    </source>
</evidence>
<feature type="non-terminal residue" evidence="8">
    <location>
        <position position="1"/>
    </location>
</feature>
<evidence type="ECO:0000256" key="5">
    <source>
        <dbReference type="PROSITE-ProRule" id="PRU00559"/>
    </source>
</evidence>
<dbReference type="GO" id="GO:0005634">
    <property type="term" value="C:nucleus"/>
    <property type="evidence" value="ECO:0007669"/>
    <property type="project" value="UniProtKB-SubCell"/>
</dbReference>
<protein>
    <recommendedName>
        <fullName evidence="7">ELK domain-containing protein</fullName>
    </recommendedName>
</protein>
<evidence type="ECO:0000256" key="6">
    <source>
        <dbReference type="SAM" id="MobiDB-lite"/>
    </source>
</evidence>
<evidence type="ECO:0000256" key="3">
    <source>
        <dbReference type="ARBA" id="ARBA00023155"/>
    </source>
</evidence>
<dbReference type="InterPro" id="IPR009057">
    <property type="entry name" value="Homeodomain-like_sf"/>
</dbReference>
<dbReference type="SMART" id="SM01188">
    <property type="entry name" value="ELK"/>
    <property type="match status" value="1"/>
</dbReference>
<evidence type="ECO:0000313" key="9">
    <source>
        <dbReference type="Proteomes" id="UP000631114"/>
    </source>
</evidence>
<comment type="subcellular location">
    <subcellularLocation>
        <location evidence="1 5">Nucleus</location>
    </subcellularLocation>
</comment>
<dbReference type="InterPro" id="IPR008422">
    <property type="entry name" value="KN_HD"/>
</dbReference>
<comment type="caution">
    <text evidence="8">The sequence shown here is derived from an EMBL/GenBank/DDBJ whole genome shotgun (WGS) entry which is preliminary data.</text>
</comment>
<dbReference type="AlphaFoldDB" id="A0A835IV98"/>
<dbReference type="OrthoDB" id="10056939at2759"/>
<comment type="similarity">
    <text evidence="5">Belongs to the TALE/KNOX homeobox family.</text>
</comment>